<dbReference type="Proteomes" id="UP000326939">
    <property type="component" value="Chromosome 6"/>
</dbReference>
<keyword evidence="9" id="KW-1185">Reference proteome</keyword>
<evidence type="ECO:0000313" key="8">
    <source>
        <dbReference type="EMBL" id="KAB5551507.1"/>
    </source>
</evidence>
<accession>A0A5N5M968</accession>
<evidence type="ECO:0000313" key="9">
    <source>
        <dbReference type="Proteomes" id="UP000326939"/>
    </source>
</evidence>
<dbReference type="Gene3D" id="3.20.20.80">
    <property type="entry name" value="Glycosidases"/>
    <property type="match status" value="1"/>
</dbReference>
<dbReference type="GO" id="GO:0000272">
    <property type="term" value="P:polysaccharide catabolic process"/>
    <property type="evidence" value="ECO:0007669"/>
    <property type="project" value="InterPro"/>
</dbReference>
<evidence type="ECO:0000259" key="7">
    <source>
        <dbReference type="Pfam" id="PF26410"/>
    </source>
</evidence>
<evidence type="ECO:0000256" key="4">
    <source>
        <dbReference type="ARBA" id="ARBA00022801"/>
    </source>
</evidence>
<comment type="catalytic activity">
    <reaction evidence="1">
        <text>Random hydrolysis of (1-&gt;4)-beta-D-mannosidic linkages in mannans, galactomannans and glucomannans.</text>
        <dbReference type="EC" id="3.2.1.78"/>
    </reaction>
</comment>
<organism evidence="8 9">
    <name type="scientific">Salix brachista</name>
    <dbReference type="NCBI Taxonomy" id="2182728"/>
    <lineage>
        <taxon>Eukaryota</taxon>
        <taxon>Viridiplantae</taxon>
        <taxon>Streptophyta</taxon>
        <taxon>Embryophyta</taxon>
        <taxon>Tracheophyta</taxon>
        <taxon>Spermatophyta</taxon>
        <taxon>Magnoliopsida</taxon>
        <taxon>eudicotyledons</taxon>
        <taxon>Gunneridae</taxon>
        <taxon>Pentapetalae</taxon>
        <taxon>rosids</taxon>
        <taxon>fabids</taxon>
        <taxon>Malpighiales</taxon>
        <taxon>Salicaceae</taxon>
        <taxon>Saliceae</taxon>
        <taxon>Salix</taxon>
    </lineage>
</organism>
<keyword evidence="4" id="KW-0378">Hydrolase</keyword>
<comment type="similarity">
    <text evidence="2">Belongs to the glycosyl hydrolase 5 (cellulase A) family.</text>
</comment>
<evidence type="ECO:0000256" key="6">
    <source>
        <dbReference type="SAM" id="Phobius"/>
    </source>
</evidence>
<sequence>MDSQWRAKTLYPFLGILLLLSLLYLNFNSSDDNYFSFPIFLWQPKIGFVSTNSTQFVIIDDGAGGGESAFYVNGWNSYWLMMESVWSPSRPKVSEMLKRGAQMGLTVCRTWAFSDGRGADALQVSPGLFNERVFRGRLRLKKGLIKGCRLFIVVKRKNLEAVLRPFVFNEGICLQGLDYVIVEARRNHIRLILSLVNNLVAFGGKNQYVKWAKEAGVNVSLSDDSFFSNPVIKDYYKAYIKMRCYAAVKRKNSLSGVMYSEEPAIFAWELMNEPRCASSSSAPVLQAWIAEMAAYIKSLDKRHLVTVGLEGFYGPNTTNKSEVNPGIWAASLGTDFILNSATHNIDFASVHAYPDSWIPHADFEAKTNYLSNWVDSHIIDGDFVLRKPVLFTEVGSRWDVDEKGIHKRDVLLKIVYDKVYESAKKRQAGAGALIWQLLVEDVDEYSDQFSFIPQDSPSTYNLIKEQSCRLKRISAEHNSADKPERLDLCE</sequence>
<proteinExistence type="inferred from homology"/>
<evidence type="ECO:0000256" key="1">
    <source>
        <dbReference type="ARBA" id="ARBA00001678"/>
    </source>
</evidence>
<dbReference type="InterPro" id="IPR045053">
    <property type="entry name" value="MAN-like"/>
</dbReference>
<gene>
    <name evidence="8" type="ORF">DKX38_008818</name>
</gene>
<dbReference type="EMBL" id="VDCV01000006">
    <property type="protein sequence ID" value="KAB5551507.1"/>
    <property type="molecule type" value="Genomic_DNA"/>
</dbReference>
<dbReference type="PANTHER" id="PTHR31451:SF51">
    <property type="entry name" value="MANNAN ENDO-1,4-BETA-MANNOSIDASE 6"/>
    <property type="match status" value="1"/>
</dbReference>
<evidence type="ECO:0000256" key="2">
    <source>
        <dbReference type="ARBA" id="ARBA00005641"/>
    </source>
</evidence>
<keyword evidence="6" id="KW-0812">Transmembrane</keyword>
<feature type="transmembrane region" description="Helical" evidence="6">
    <location>
        <begin position="9"/>
        <end position="27"/>
    </location>
</feature>
<keyword evidence="5" id="KW-0326">Glycosidase</keyword>
<keyword evidence="6" id="KW-0472">Membrane</keyword>
<dbReference type="InterPro" id="IPR017853">
    <property type="entry name" value="GH"/>
</dbReference>
<protein>
    <recommendedName>
        <fullName evidence="3">mannan endo-1,4-beta-mannosidase</fullName>
        <ecNumber evidence="3">3.2.1.78</ecNumber>
    </recommendedName>
</protein>
<reference evidence="9" key="1">
    <citation type="journal article" date="2019" name="Gigascience">
        <title>De novo genome assembly of the endangered Acer yangbiense, a plant species with extremely small populations endemic to Yunnan Province, China.</title>
        <authorList>
            <person name="Yang J."/>
            <person name="Wariss H.M."/>
            <person name="Tao L."/>
            <person name="Zhang R."/>
            <person name="Yun Q."/>
            <person name="Hollingsworth P."/>
            <person name="Dao Z."/>
            <person name="Luo G."/>
            <person name="Guo H."/>
            <person name="Ma Y."/>
            <person name="Sun W."/>
        </authorList>
    </citation>
    <scope>NUCLEOTIDE SEQUENCE [LARGE SCALE GENOMIC DNA]</scope>
    <source>
        <strain evidence="9">cv. br00</strain>
    </source>
</reference>
<dbReference type="InterPro" id="IPR001547">
    <property type="entry name" value="Glyco_hydro_5"/>
</dbReference>
<evidence type="ECO:0000256" key="3">
    <source>
        <dbReference type="ARBA" id="ARBA00012706"/>
    </source>
</evidence>
<feature type="domain" description="Glycoside hydrolase family 5" evidence="7">
    <location>
        <begin position="163"/>
        <end position="435"/>
    </location>
</feature>
<name>A0A5N5M968_9ROSI</name>
<comment type="caution">
    <text evidence="8">The sequence shown here is derived from an EMBL/GenBank/DDBJ whole genome shotgun (WGS) entry which is preliminary data.</text>
</comment>
<dbReference type="Pfam" id="PF26410">
    <property type="entry name" value="GH5_mannosidase"/>
    <property type="match status" value="1"/>
</dbReference>
<dbReference type="EC" id="3.2.1.78" evidence="3"/>
<dbReference type="AlphaFoldDB" id="A0A5N5M968"/>
<dbReference type="SUPFAM" id="SSF51445">
    <property type="entry name" value="(Trans)glycosidases"/>
    <property type="match status" value="1"/>
</dbReference>
<dbReference type="PANTHER" id="PTHR31451">
    <property type="match status" value="1"/>
</dbReference>
<dbReference type="GO" id="GO:0016985">
    <property type="term" value="F:mannan endo-1,4-beta-mannosidase activity"/>
    <property type="evidence" value="ECO:0007669"/>
    <property type="project" value="UniProtKB-EC"/>
</dbReference>
<evidence type="ECO:0000256" key="5">
    <source>
        <dbReference type="ARBA" id="ARBA00023295"/>
    </source>
</evidence>
<keyword evidence="6" id="KW-1133">Transmembrane helix</keyword>